<dbReference type="Proteomes" id="UP000243499">
    <property type="component" value="Chromosome 9"/>
</dbReference>
<dbReference type="AlphaFoldDB" id="A0A2T8I3Y4"/>
<sequence length="33" mass="3484">MEVKILSSGQAARLRVRALLGQVAGSLLHQLAP</sequence>
<gene>
    <name evidence="1" type="ORF">PAHAL_9G387100</name>
</gene>
<proteinExistence type="predicted"/>
<name>A0A2T8I3Y4_9POAL</name>
<reference evidence="1" key="1">
    <citation type="submission" date="2018-04" db="EMBL/GenBank/DDBJ databases">
        <title>WGS assembly of Panicum hallii.</title>
        <authorList>
            <person name="Lovell J."/>
            <person name="Jenkins J."/>
            <person name="Lowry D."/>
            <person name="Mamidi S."/>
            <person name="Sreedasyam A."/>
            <person name="Weng X."/>
            <person name="Barry K."/>
            <person name="Bonette J."/>
            <person name="Campitelli B."/>
            <person name="Daum C."/>
            <person name="Gordon S."/>
            <person name="Gould B."/>
            <person name="Lipzen A."/>
            <person name="Macqueen A."/>
            <person name="Palacio-Mejia J."/>
            <person name="Plott C."/>
            <person name="Shakirov E."/>
            <person name="Shu S."/>
            <person name="Yoshinaga Y."/>
            <person name="Zane M."/>
            <person name="Rokhsar D."/>
            <person name="Grimwood J."/>
            <person name="Schmutz J."/>
            <person name="Juenger T."/>
        </authorList>
    </citation>
    <scope>NUCLEOTIDE SEQUENCE [LARGE SCALE GENOMIC DNA]</scope>
    <source>
        <strain evidence="1">FIL2</strain>
    </source>
</reference>
<evidence type="ECO:0000313" key="1">
    <source>
        <dbReference type="EMBL" id="PVH32385.1"/>
    </source>
</evidence>
<dbReference type="Gramene" id="PVH32385">
    <property type="protein sequence ID" value="PVH32385"/>
    <property type="gene ID" value="PAHAL_9G387100"/>
</dbReference>
<dbReference type="EMBL" id="CM008054">
    <property type="protein sequence ID" value="PVH32385.1"/>
    <property type="molecule type" value="Genomic_DNA"/>
</dbReference>
<organism evidence="1">
    <name type="scientific">Panicum hallii</name>
    <dbReference type="NCBI Taxonomy" id="206008"/>
    <lineage>
        <taxon>Eukaryota</taxon>
        <taxon>Viridiplantae</taxon>
        <taxon>Streptophyta</taxon>
        <taxon>Embryophyta</taxon>
        <taxon>Tracheophyta</taxon>
        <taxon>Spermatophyta</taxon>
        <taxon>Magnoliopsida</taxon>
        <taxon>Liliopsida</taxon>
        <taxon>Poales</taxon>
        <taxon>Poaceae</taxon>
        <taxon>PACMAD clade</taxon>
        <taxon>Panicoideae</taxon>
        <taxon>Panicodae</taxon>
        <taxon>Paniceae</taxon>
        <taxon>Panicinae</taxon>
        <taxon>Panicum</taxon>
        <taxon>Panicum sect. Panicum</taxon>
    </lineage>
</organism>
<protein>
    <submittedName>
        <fullName evidence="1">Uncharacterized protein</fullName>
    </submittedName>
</protein>
<accession>A0A2T8I3Y4</accession>